<dbReference type="Proteomes" id="UP000614216">
    <property type="component" value="Unassembled WGS sequence"/>
</dbReference>
<sequence length="217" mass="24738">MKKITDILLMLALAILALATVSCEENEPEITGIEPSFKIRFINQDSISKLNDSISIINADLQEIADSLVVIDTLESRDENADYTANKEALNTYKKELNQDKSDLTKIINLINSGKVHLTSLEGQNGVGTLIYEDSLTLYRFPLNTNADFSRFIMTIDGNEYSLDTYYTRETVEEERYIVIKAYNFEIRDYSRFDSLKISQRDSINYSSNEATVTAYF</sequence>
<comment type="caution">
    <text evidence="2">The sequence shown here is derived from an EMBL/GenBank/DDBJ whole genome shotgun (WGS) entry which is preliminary data.</text>
</comment>
<keyword evidence="1" id="KW-0732">Signal</keyword>
<feature type="signal peptide" evidence="1">
    <location>
        <begin position="1"/>
        <end position="19"/>
    </location>
</feature>
<evidence type="ECO:0000313" key="2">
    <source>
        <dbReference type="EMBL" id="MBL6446780.1"/>
    </source>
</evidence>
<dbReference type="EMBL" id="JAEUGD010000041">
    <property type="protein sequence ID" value="MBL6446780.1"/>
    <property type="molecule type" value="Genomic_DNA"/>
</dbReference>
<reference evidence="2" key="1">
    <citation type="submission" date="2021-01" db="EMBL/GenBank/DDBJ databases">
        <title>Fulvivirga kasyanovii gen. nov., sp nov., a novel member of the phylum Bacteroidetes isolated from seawater in a mussel farm.</title>
        <authorList>
            <person name="Zhao L.-H."/>
            <person name="Wang Z.-J."/>
        </authorList>
    </citation>
    <scope>NUCLEOTIDE SEQUENCE</scope>
    <source>
        <strain evidence="2">29W222</strain>
    </source>
</reference>
<proteinExistence type="predicted"/>
<organism evidence="2 3">
    <name type="scientific">Fulvivirga marina</name>
    <dbReference type="NCBI Taxonomy" id="2494733"/>
    <lineage>
        <taxon>Bacteria</taxon>
        <taxon>Pseudomonadati</taxon>
        <taxon>Bacteroidota</taxon>
        <taxon>Cytophagia</taxon>
        <taxon>Cytophagales</taxon>
        <taxon>Fulvivirgaceae</taxon>
        <taxon>Fulvivirga</taxon>
    </lineage>
</organism>
<protein>
    <submittedName>
        <fullName evidence="2">Uncharacterized protein</fullName>
    </submittedName>
</protein>
<dbReference type="PROSITE" id="PS51257">
    <property type="entry name" value="PROKAR_LIPOPROTEIN"/>
    <property type="match status" value="1"/>
</dbReference>
<evidence type="ECO:0000313" key="3">
    <source>
        <dbReference type="Proteomes" id="UP000614216"/>
    </source>
</evidence>
<name>A0A937KE61_9BACT</name>
<feature type="chain" id="PRO_5037727406" evidence="1">
    <location>
        <begin position="20"/>
        <end position="217"/>
    </location>
</feature>
<keyword evidence="3" id="KW-1185">Reference proteome</keyword>
<evidence type="ECO:0000256" key="1">
    <source>
        <dbReference type="SAM" id="SignalP"/>
    </source>
</evidence>
<gene>
    <name evidence="2" type="ORF">JMN32_10685</name>
</gene>
<dbReference type="RefSeq" id="WP_202856325.1">
    <property type="nucleotide sequence ID" value="NZ_JAEUGD010000041.1"/>
</dbReference>
<accession>A0A937KE61</accession>
<dbReference type="AlphaFoldDB" id="A0A937KE61"/>